<dbReference type="EMBL" id="JAENHL010000008">
    <property type="protein sequence ID" value="MBK1870381.1"/>
    <property type="molecule type" value="Genomic_DNA"/>
</dbReference>
<evidence type="ECO:0000313" key="1">
    <source>
        <dbReference type="EMBL" id="MBK1870381.1"/>
    </source>
</evidence>
<sequence>MVKHSKDALRTIAYFKSLGDAAFAELAQQCALREYTAQELIIGHNDETFDVLFLLEGQARVSIYSADGQRVGFRDIAAGTIFGELSAIDGHPRSASVEAMETCVAAVMRRPQFLAAVANHPEFTMAVAKHLTGQVRVLTQRVFEFSTMAVRQRLWSELLRMAEAAAKGKGQARLSPAPTHAEFASRISTHREAVTREFAWLEAQGFIEKEGRALKVPDLEKLRGLVGTLEV</sequence>
<reference evidence="1" key="1">
    <citation type="submission" date="2021-01" db="EMBL/GenBank/DDBJ databases">
        <authorList>
            <person name="Sun Q."/>
        </authorList>
    </citation>
    <scope>NUCLEOTIDE SEQUENCE</scope>
    <source>
        <strain evidence="1">YIM B02566</strain>
    </source>
</reference>
<gene>
    <name evidence="1" type="ORF">JHL16_28715</name>
</gene>
<protein>
    <submittedName>
        <fullName evidence="1">Crp/Fnr family transcriptional regulator</fullName>
    </submittedName>
</protein>
<accession>A0ACC5RD21</accession>
<name>A0ACC5RD21_9HYPH</name>
<proteinExistence type="predicted"/>
<dbReference type="Proteomes" id="UP000616151">
    <property type="component" value="Unassembled WGS sequence"/>
</dbReference>
<comment type="caution">
    <text evidence="1">The sequence shown here is derived from an EMBL/GenBank/DDBJ whole genome shotgun (WGS) entry which is preliminary data.</text>
</comment>
<evidence type="ECO:0000313" key="2">
    <source>
        <dbReference type="Proteomes" id="UP000616151"/>
    </source>
</evidence>
<organism evidence="1 2">
    <name type="scientific">Taklimakanibacter albus</name>
    <dbReference type="NCBI Taxonomy" id="2800327"/>
    <lineage>
        <taxon>Bacteria</taxon>
        <taxon>Pseudomonadati</taxon>
        <taxon>Pseudomonadota</taxon>
        <taxon>Alphaproteobacteria</taxon>
        <taxon>Hyphomicrobiales</taxon>
        <taxon>Aestuariivirgaceae</taxon>
        <taxon>Taklimakanibacter</taxon>
    </lineage>
</organism>
<keyword evidence="2" id="KW-1185">Reference proteome</keyword>